<dbReference type="Pfam" id="PF00072">
    <property type="entry name" value="Response_reg"/>
    <property type="match status" value="1"/>
</dbReference>
<dbReference type="Gene3D" id="3.30.450.20">
    <property type="entry name" value="PAS domain"/>
    <property type="match status" value="1"/>
</dbReference>
<evidence type="ECO:0000256" key="3">
    <source>
        <dbReference type="ARBA" id="ARBA00012438"/>
    </source>
</evidence>
<dbReference type="InterPro" id="IPR003661">
    <property type="entry name" value="HisK_dim/P_dom"/>
</dbReference>
<sequence>MSAPAPSLPLRWHLVRLAVGTLLPAVVFAAVVVFQLARLERKDAERRAVRSARSLAAAFEREMSGSIRTLQALAESSHLDRGELESFRAECERVRRTQPAWRQVLLFSPDGRVLFNTSYPWGAPLPTLAEQESFTRVVETHQPIVGDVAVGKGVRRALAFPVRVPVIRAGELRYVLTAVITPESLANVVSNPSTANEEWTRTLVDHQGRVAARTRDPARFVGQPATPSFLKNTRATIEGVYPDVSMDGAPVYVAFSRTQPSDWTAAVVTPRSVLDAPVTASMLAVGGLGLMLLFASAGGAWVFSRRIERSIEQASEAATALAQGNPPHMEPSSVQELARLGEALELSGQLLRERERERDAHLAAAEVARAEAVEATQAKDVFLAMLGHELRNPLAPIVTSLEVLRRRGLAQAPEHEVISRHLRHVVRLVDDLLDMARLSRGQISLRREPIELSAVVARAVETAAPLIERRRHVLVTDVSASGLQVLADADRLTQVVANLLTNSAKYTPPGGHIQLWAREFDGGIRLIVEDDGQGLTPELIPQLFEPFVQGPRTFDRSEGGLGIGLAMVRNLVEAHGGCVEAHSEGPGRGSRFTVWLPRHAQAEAPLPQETRQGPVLSGAESMSSKRVRVLVVDDNVDAAEALADLLSMSGYEAAVAHDCPQALTRAESFRPDVALLDIGLPGVDGYGVAERIHERLGEASPVFAALTGFGQEGDRTRSQAAGFRHHFVKPIDIEDLLAFIKSLRLTRSGAA</sequence>
<dbReference type="SMART" id="SM00448">
    <property type="entry name" value="REC"/>
    <property type="match status" value="1"/>
</dbReference>
<dbReference type="CDD" id="cd00075">
    <property type="entry name" value="HATPase"/>
    <property type="match status" value="1"/>
</dbReference>
<dbReference type="SMART" id="SM00388">
    <property type="entry name" value="HisKA"/>
    <property type="match status" value="1"/>
</dbReference>
<dbReference type="InterPro" id="IPR003594">
    <property type="entry name" value="HATPase_dom"/>
</dbReference>
<dbReference type="InterPro" id="IPR001789">
    <property type="entry name" value="Sig_transdc_resp-reg_receiver"/>
</dbReference>
<dbReference type="EC" id="2.7.13.3" evidence="3"/>
<evidence type="ECO:0000256" key="2">
    <source>
        <dbReference type="ARBA" id="ARBA00004370"/>
    </source>
</evidence>
<keyword evidence="12" id="KW-0547">Nucleotide-binding</keyword>
<feature type="transmembrane region" description="Helical" evidence="8">
    <location>
        <begin position="14"/>
        <end position="37"/>
    </location>
</feature>
<dbReference type="PROSITE" id="PS50885">
    <property type="entry name" value="HAMP"/>
    <property type="match status" value="1"/>
</dbReference>
<dbReference type="Pfam" id="PF00512">
    <property type="entry name" value="HisKA"/>
    <property type="match status" value="1"/>
</dbReference>
<evidence type="ECO:0000313" key="12">
    <source>
        <dbReference type="EMBL" id="MCY1077122.1"/>
    </source>
</evidence>
<comment type="caution">
    <text evidence="12">The sequence shown here is derived from an EMBL/GenBank/DDBJ whole genome shotgun (WGS) entry which is preliminary data.</text>
</comment>
<dbReference type="CDD" id="cd18774">
    <property type="entry name" value="PDC2_HK_sensor"/>
    <property type="match status" value="1"/>
</dbReference>
<keyword evidence="13" id="KW-1185">Reference proteome</keyword>
<keyword evidence="8" id="KW-1133">Transmembrane helix</keyword>
<evidence type="ECO:0000259" key="9">
    <source>
        <dbReference type="PROSITE" id="PS50109"/>
    </source>
</evidence>
<dbReference type="PROSITE" id="PS50109">
    <property type="entry name" value="HIS_KIN"/>
    <property type="match status" value="1"/>
</dbReference>
<dbReference type="InterPro" id="IPR003660">
    <property type="entry name" value="HAMP_dom"/>
</dbReference>
<dbReference type="InterPro" id="IPR011006">
    <property type="entry name" value="CheY-like_superfamily"/>
</dbReference>
<keyword evidence="8" id="KW-0812">Transmembrane</keyword>
<comment type="subcellular location">
    <subcellularLocation>
        <location evidence="2">Membrane</location>
    </subcellularLocation>
</comment>
<dbReference type="InterPro" id="IPR005467">
    <property type="entry name" value="His_kinase_dom"/>
</dbReference>
<evidence type="ECO:0000256" key="7">
    <source>
        <dbReference type="PROSITE-ProRule" id="PRU00169"/>
    </source>
</evidence>
<evidence type="ECO:0000256" key="5">
    <source>
        <dbReference type="ARBA" id="ARBA00022679"/>
    </source>
</evidence>
<dbReference type="InterPro" id="IPR036097">
    <property type="entry name" value="HisK_dim/P_sf"/>
</dbReference>
<accession>A0ABT4A856</accession>
<dbReference type="InterPro" id="IPR036890">
    <property type="entry name" value="HATPase_C_sf"/>
</dbReference>
<reference evidence="12 13" key="1">
    <citation type="submission" date="2022-11" db="EMBL/GenBank/DDBJ databases">
        <title>Minimal conservation of predation-associated metabolite biosynthetic gene clusters underscores biosynthetic potential of Myxococcota including descriptions for ten novel species: Archangium lansinium sp. nov., Myxococcus landrumus sp. nov., Nannocystis bai.</title>
        <authorList>
            <person name="Ahearne A."/>
            <person name="Stevens C."/>
            <person name="Phillips K."/>
        </authorList>
    </citation>
    <scope>NUCLEOTIDE SEQUENCE [LARGE SCALE GENOMIC DNA]</scope>
    <source>
        <strain evidence="12 13">MIWBW</strain>
    </source>
</reference>
<organism evidence="12 13">
    <name type="scientific">Archangium lansingense</name>
    <dbReference type="NCBI Taxonomy" id="2995310"/>
    <lineage>
        <taxon>Bacteria</taxon>
        <taxon>Pseudomonadati</taxon>
        <taxon>Myxococcota</taxon>
        <taxon>Myxococcia</taxon>
        <taxon>Myxococcales</taxon>
        <taxon>Cystobacterineae</taxon>
        <taxon>Archangiaceae</taxon>
        <taxon>Archangium</taxon>
    </lineage>
</organism>
<dbReference type="InterPro" id="IPR004358">
    <property type="entry name" value="Sig_transdc_His_kin-like_C"/>
</dbReference>
<dbReference type="PRINTS" id="PR00344">
    <property type="entry name" value="BCTRLSENSOR"/>
</dbReference>
<dbReference type="RefSeq" id="WP_267535973.1">
    <property type="nucleotide sequence ID" value="NZ_JAPNKA010000001.1"/>
</dbReference>
<dbReference type="SUPFAM" id="SSF52172">
    <property type="entry name" value="CheY-like"/>
    <property type="match status" value="1"/>
</dbReference>
<evidence type="ECO:0000256" key="8">
    <source>
        <dbReference type="SAM" id="Phobius"/>
    </source>
</evidence>
<evidence type="ECO:0000259" key="10">
    <source>
        <dbReference type="PROSITE" id="PS50110"/>
    </source>
</evidence>
<dbReference type="SMART" id="SM00387">
    <property type="entry name" value="HATPase_c"/>
    <property type="match status" value="1"/>
</dbReference>
<dbReference type="PANTHER" id="PTHR43547">
    <property type="entry name" value="TWO-COMPONENT HISTIDINE KINASE"/>
    <property type="match status" value="1"/>
</dbReference>
<feature type="domain" description="HAMP" evidence="11">
    <location>
        <begin position="305"/>
        <end position="356"/>
    </location>
</feature>
<dbReference type="Gene3D" id="3.30.565.10">
    <property type="entry name" value="Histidine kinase-like ATPase, C-terminal domain"/>
    <property type="match status" value="1"/>
</dbReference>
<dbReference type="EMBL" id="JAPNKA010000001">
    <property type="protein sequence ID" value="MCY1077122.1"/>
    <property type="molecule type" value="Genomic_DNA"/>
</dbReference>
<feature type="modified residue" description="4-aspartylphosphate" evidence="7">
    <location>
        <position position="677"/>
    </location>
</feature>
<dbReference type="CDD" id="cd00082">
    <property type="entry name" value="HisKA"/>
    <property type="match status" value="1"/>
</dbReference>
<dbReference type="Gene3D" id="3.40.50.2300">
    <property type="match status" value="1"/>
</dbReference>
<feature type="transmembrane region" description="Helical" evidence="8">
    <location>
        <begin position="280"/>
        <end position="303"/>
    </location>
</feature>
<name>A0ABT4A856_9BACT</name>
<gene>
    <name evidence="12" type="ORF">OV287_21825</name>
</gene>
<dbReference type="GO" id="GO:0005524">
    <property type="term" value="F:ATP binding"/>
    <property type="evidence" value="ECO:0007669"/>
    <property type="project" value="UniProtKB-KW"/>
</dbReference>
<dbReference type="CDD" id="cd17580">
    <property type="entry name" value="REC_2_DhkD-like"/>
    <property type="match status" value="1"/>
</dbReference>
<evidence type="ECO:0000259" key="11">
    <source>
        <dbReference type="PROSITE" id="PS50885"/>
    </source>
</evidence>
<keyword evidence="8" id="KW-0472">Membrane</keyword>
<dbReference type="PANTHER" id="PTHR43547:SF2">
    <property type="entry name" value="HYBRID SIGNAL TRANSDUCTION HISTIDINE KINASE C"/>
    <property type="match status" value="1"/>
</dbReference>
<evidence type="ECO:0000313" key="13">
    <source>
        <dbReference type="Proteomes" id="UP001207654"/>
    </source>
</evidence>
<dbReference type="SUPFAM" id="SSF55874">
    <property type="entry name" value="ATPase domain of HSP90 chaperone/DNA topoisomerase II/histidine kinase"/>
    <property type="match status" value="1"/>
</dbReference>
<comment type="catalytic activity">
    <reaction evidence="1">
        <text>ATP + protein L-histidine = ADP + protein N-phospho-L-histidine.</text>
        <dbReference type="EC" id="2.7.13.3"/>
    </reaction>
</comment>
<proteinExistence type="predicted"/>
<keyword evidence="6" id="KW-0418">Kinase</keyword>
<evidence type="ECO:0000256" key="6">
    <source>
        <dbReference type="ARBA" id="ARBA00022777"/>
    </source>
</evidence>
<feature type="domain" description="Histidine kinase" evidence="9">
    <location>
        <begin position="385"/>
        <end position="600"/>
    </location>
</feature>
<keyword evidence="4 7" id="KW-0597">Phosphoprotein</keyword>
<protein>
    <recommendedName>
        <fullName evidence="3">histidine kinase</fullName>
        <ecNumber evidence="3">2.7.13.3</ecNumber>
    </recommendedName>
</protein>
<keyword evidence="5" id="KW-0808">Transferase</keyword>
<dbReference type="Proteomes" id="UP001207654">
    <property type="component" value="Unassembled WGS sequence"/>
</dbReference>
<keyword evidence="12" id="KW-0067">ATP-binding</keyword>
<evidence type="ECO:0000256" key="1">
    <source>
        <dbReference type="ARBA" id="ARBA00000085"/>
    </source>
</evidence>
<dbReference type="Pfam" id="PF02518">
    <property type="entry name" value="HATPase_c"/>
    <property type="match status" value="1"/>
</dbReference>
<feature type="domain" description="Response regulatory" evidence="10">
    <location>
        <begin position="628"/>
        <end position="744"/>
    </location>
</feature>
<dbReference type="SUPFAM" id="SSF47384">
    <property type="entry name" value="Homodimeric domain of signal transducing histidine kinase"/>
    <property type="match status" value="1"/>
</dbReference>
<dbReference type="Gene3D" id="1.10.287.130">
    <property type="match status" value="1"/>
</dbReference>
<evidence type="ECO:0000256" key="4">
    <source>
        <dbReference type="ARBA" id="ARBA00022553"/>
    </source>
</evidence>
<dbReference type="PROSITE" id="PS50110">
    <property type="entry name" value="RESPONSE_REGULATORY"/>
    <property type="match status" value="1"/>
</dbReference>